<dbReference type="EMBL" id="PDOF01000001">
    <property type="protein sequence ID" value="PYZ97501.1"/>
    <property type="molecule type" value="Genomic_DNA"/>
</dbReference>
<dbReference type="Pfam" id="PF20935">
    <property type="entry name" value="DUF6847"/>
    <property type="match status" value="1"/>
</dbReference>
<dbReference type="NCBIfam" id="NF038048">
    <property type="entry name" value="DIP1984_fam"/>
    <property type="match status" value="1"/>
</dbReference>
<dbReference type="AlphaFoldDB" id="A0A2W0H993"/>
<accession>A0A2W0H993</accession>
<proteinExistence type="predicted"/>
<sequence>MKLAEALIERADLQKRAEHLKRRMLTNAKVQEDERPAEDPKELAKELLLVMKRLTTLVKQISRTNHETPFNKEWSLGDALIERDMTGKEREMYSELAAEASLKQDRYSRTEIKYVTPFNVRDLQKKVDELSKRYREVDTSIQELNWRTELKE</sequence>
<organism evidence="1 2">
    <name type="scientific">Alteribacter lacisalsi</name>
    <dbReference type="NCBI Taxonomy" id="2045244"/>
    <lineage>
        <taxon>Bacteria</taxon>
        <taxon>Bacillati</taxon>
        <taxon>Bacillota</taxon>
        <taxon>Bacilli</taxon>
        <taxon>Bacillales</taxon>
        <taxon>Bacillaceae</taxon>
        <taxon>Alteribacter</taxon>
    </lineage>
</organism>
<protein>
    <recommendedName>
        <fullName evidence="3">Septicolysin</fullName>
    </recommendedName>
</protein>
<dbReference type="Gene3D" id="6.10.320.10">
    <property type="match status" value="1"/>
</dbReference>
<dbReference type="InterPro" id="IPR047741">
    <property type="entry name" value="DIP1984-like"/>
</dbReference>
<evidence type="ECO:0008006" key="3">
    <source>
        <dbReference type="Google" id="ProtNLM"/>
    </source>
</evidence>
<dbReference type="CDD" id="cd12208">
    <property type="entry name" value="DIP1984-like"/>
    <property type="match status" value="1"/>
</dbReference>
<name>A0A2W0H993_9BACI</name>
<keyword evidence="2" id="KW-1185">Reference proteome</keyword>
<comment type="caution">
    <text evidence="1">The sequence shown here is derived from an EMBL/GenBank/DDBJ whole genome shotgun (WGS) entry which is preliminary data.</text>
</comment>
<evidence type="ECO:0000313" key="1">
    <source>
        <dbReference type="EMBL" id="PYZ97501.1"/>
    </source>
</evidence>
<dbReference type="Proteomes" id="UP000248066">
    <property type="component" value="Unassembled WGS sequence"/>
</dbReference>
<evidence type="ECO:0000313" key="2">
    <source>
        <dbReference type="Proteomes" id="UP000248066"/>
    </source>
</evidence>
<reference evidence="1 2" key="1">
    <citation type="submission" date="2017-10" db="EMBL/GenBank/DDBJ databases">
        <title>Bacillus sp. nov., a halophilic bacterium isolated from a Yangshapao Lake.</title>
        <authorList>
            <person name="Wang H."/>
        </authorList>
    </citation>
    <scope>NUCLEOTIDE SEQUENCE [LARGE SCALE GENOMIC DNA]</scope>
    <source>
        <strain evidence="1 2">YSP-3</strain>
    </source>
</reference>
<gene>
    <name evidence="1" type="ORF">CR205_02585</name>
</gene>
<dbReference type="OrthoDB" id="3730241at2"/>